<dbReference type="AlphaFoldDB" id="A0A6S6U2R7"/>
<accession>A0A6S6U2R7</accession>
<proteinExistence type="predicted"/>
<dbReference type="EMBL" id="CACVAQ010000441">
    <property type="protein sequence ID" value="CAA6828825.1"/>
    <property type="molecule type" value="Genomic_DNA"/>
</dbReference>
<gene>
    <name evidence="1" type="ORF">HELGO_WM56258</name>
</gene>
<reference evidence="1" key="1">
    <citation type="submission" date="2020-01" db="EMBL/GenBank/DDBJ databases">
        <authorList>
            <person name="Meier V. D."/>
            <person name="Meier V D."/>
        </authorList>
    </citation>
    <scope>NUCLEOTIDE SEQUENCE</scope>
    <source>
        <strain evidence="1">HLG_WM_MAG_10</strain>
    </source>
</reference>
<organism evidence="1">
    <name type="scientific">uncultured Aureispira sp</name>
    <dbReference type="NCBI Taxonomy" id="1331704"/>
    <lineage>
        <taxon>Bacteria</taxon>
        <taxon>Pseudomonadati</taxon>
        <taxon>Bacteroidota</taxon>
        <taxon>Saprospiria</taxon>
        <taxon>Saprospirales</taxon>
        <taxon>Saprospiraceae</taxon>
        <taxon>Aureispira</taxon>
        <taxon>environmental samples</taxon>
    </lineage>
</organism>
<dbReference type="PROSITE" id="PS51257">
    <property type="entry name" value="PROKAR_LIPOPROTEIN"/>
    <property type="match status" value="1"/>
</dbReference>
<name>A0A6S6U2R7_9BACT</name>
<sequence length="230" mass="25992">MGLKIFCFFMLSIFACSKVNQWKQPTKVCFNITVAEESSMDGALFFKEGYMTVESFKFDGERTEGADVYFTKRYTQELKTLFGATNVSDLEFDVPQGVYTEINLELISEVQSKKPNLVVSGFFESKIGKLYPVRFELTENEHFPVVGEDLVDSDTEVDLIQVTKTKATILLNPANWFRILTKEALEQAEKVPVEGINTILINNTINGQLYKDVVAALEMDTAKAIFVKQS</sequence>
<protein>
    <submittedName>
        <fullName evidence="1">Uncharacterized protein</fullName>
    </submittedName>
</protein>
<evidence type="ECO:0000313" key="1">
    <source>
        <dbReference type="EMBL" id="CAA6828825.1"/>
    </source>
</evidence>